<dbReference type="PANTHER" id="PTHR43300:SF7">
    <property type="entry name" value="UDP-N-ACETYLBACILLOSAMINE N-ACETYLTRANSFERASE"/>
    <property type="match status" value="1"/>
</dbReference>
<dbReference type="EMBL" id="CP062796">
    <property type="protein sequence ID" value="QUL99327.1"/>
    <property type="molecule type" value="Genomic_DNA"/>
</dbReference>
<dbReference type="InterPro" id="IPR020019">
    <property type="entry name" value="AcTrfase_PglD-like"/>
</dbReference>
<dbReference type="SUPFAM" id="SSF51161">
    <property type="entry name" value="Trimeric LpxA-like enzymes"/>
    <property type="match status" value="1"/>
</dbReference>
<dbReference type="GO" id="GO:0016740">
    <property type="term" value="F:transferase activity"/>
    <property type="evidence" value="ECO:0007669"/>
    <property type="project" value="UniProtKB-KW"/>
</dbReference>
<organism evidence="6">
    <name type="scientific">Candidatus Fermentithermobacillus carboniphilus</name>
    <dbReference type="NCBI Taxonomy" id="3085328"/>
    <lineage>
        <taxon>Bacteria</taxon>
        <taxon>Bacillati</taxon>
        <taxon>Bacillota</taxon>
        <taxon>Candidatus Fermentithermobacillia</taxon>
        <taxon>Candidatus Fermentithermobacillales</taxon>
        <taxon>Candidatus Fermentithermobacillaceae</taxon>
        <taxon>Candidatus Fermentithermobacillus</taxon>
    </lineage>
</organism>
<feature type="binding site" evidence="4">
    <location>
        <position position="149"/>
    </location>
    <ligand>
        <name>acetyl-CoA</name>
        <dbReference type="ChEBI" id="CHEBI:57288"/>
    </ligand>
</feature>
<evidence type="ECO:0000256" key="3">
    <source>
        <dbReference type="PIRSR" id="PIRSR620019-1"/>
    </source>
</evidence>
<dbReference type="PROSITE" id="PS00101">
    <property type="entry name" value="HEXAPEP_TRANSFERASES"/>
    <property type="match status" value="1"/>
</dbReference>
<dbReference type="InterPro" id="IPR050179">
    <property type="entry name" value="Trans_hexapeptide_repeat"/>
</dbReference>
<feature type="binding site" evidence="4">
    <location>
        <position position="73"/>
    </location>
    <ligand>
        <name>substrate</name>
    </ligand>
</feature>
<dbReference type="NCBIfam" id="TIGR03570">
    <property type="entry name" value="NeuD_NnaD"/>
    <property type="match status" value="1"/>
</dbReference>
<gene>
    <name evidence="6" type="ORF">IMF26_04540</name>
</gene>
<keyword evidence="1" id="KW-0808">Transferase</keyword>
<dbReference type="Gene3D" id="2.160.10.10">
    <property type="entry name" value="Hexapeptide repeat proteins"/>
    <property type="match status" value="1"/>
</dbReference>
<dbReference type="Pfam" id="PF17836">
    <property type="entry name" value="PglD_N"/>
    <property type="match status" value="1"/>
</dbReference>
<feature type="site" description="Increases basicity of active site His" evidence="3">
    <location>
        <position position="141"/>
    </location>
</feature>
<keyword evidence="2" id="KW-0677">Repeat</keyword>
<proteinExistence type="predicted"/>
<evidence type="ECO:0000256" key="4">
    <source>
        <dbReference type="PIRSR" id="PIRSR620019-2"/>
    </source>
</evidence>
<dbReference type="InterPro" id="IPR011004">
    <property type="entry name" value="Trimer_LpxA-like_sf"/>
</dbReference>
<feature type="active site" description="Proton acceptor" evidence="3">
    <location>
        <position position="140"/>
    </location>
</feature>
<evidence type="ECO:0000256" key="2">
    <source>
        <dbReference type="ARBA" id="ARBA00022737"/>
    </source>
</evidence>
<evidence type="ECO:0000313" key="6">
    <source>
        <dbReference type="EMBL" id="QUL99327.1"/>
    </source>
</evidence>
<dbReference type="InterPro" id="IPR018357">
    <property type="entry name" value="Hexapep_transf_CS"/>
</dbReference>
<feature type="domain" description="PglD N-terminal" evidence="5">
    <location>
        <begin position="6"/>
        <end position="85"/>
    </location>
</feature>
<dbReference type="AlphaFoldDB" id="A0AAT9LE74"/>
<dbReference type="PANTHER" id="PTHR43300">
    <property type="entry name" value="ACETYLTRANSFERASE"/>
    <property type="match status" value="1"/>
</dbReference>
<dbReference type="CDD" id="cd03360">
    <property type="entry name" value="LbH_AT_putative"/>
    <property type="match status" value="1"/>
</dbReference>
<dbReference type="Gene3D" id="3.40.50.20">
    <property type="match status" value="1"/>
</dbReference>
<evidence type="ECO:0000259" key="5">
    <source>
        <dbReference type="Pfam" id="PF17836"/>
    </source>
</evidence>
<protein>
    <submittedName>
        <fullName evidence="6">Acetyltransferase</fullName>
    </submittedName>
</protein>
<accession>A0AAT9LE74</accession>
<reference evidence="6" key="2">
    <citation type="journal article" date="2023" name="Biology">
        <title>Prokaryotic Life Associated with Coal-Fire Gas Vents Revealed by Metagenomics.</title>
        <authorList>
            <person name="Kadnikov V.V."/>
            <person name="Mardanov A.V."/>
            <person name="Beletsky A.V."/>
            <person name="Karnachuk O.V."/>
            <person name="Ravin N.V."/>
        </authorList>
    </citation>
    <scope>NUCLEOTIDE SEQUENCE</scope>
    <source>
        <strain evidence="6">Bu02</strain>
    </source>
</reference>
<evidence type="ECO:0000256" key="1">
    <source>
        <dbReference type="ARBA" id="ARBA00022679"/>
    </source>
</evidence>
<feature type="binding site" evidence="4">
    <location>
        <position position="170"/>
    </location>
    <ligand>
        <name>acetyl-CoA</name>
        <dbReference type="ChEBI" id="CHEBI:57288"/>
    </ligand>
</feature>
<reference evidence="6" key="1">
    <citation type="submission" date="2020-10" db="EMBL/GenBank/DDBJ databases">
        <authorList>
            <person name="Kadnikov V."/>
            <person name="Beletsky A.V."/>
            <person name="Mardanov A.V."/>
            <person name="Karnachuk O.V."/>
            <person name="Ravin N.V."/>
        </authorList>
    </citation>
    <scope>NUCLEOTIDE SEQUENCE</scope>
    <source>
        <strain evidence="6">Bu02</strain>
    </source>
</reference>
<dbReference type="InterPro" id="IPR041561">
    <property type="entry name" value="PglD_N"/>
</dbReference>
<sequence>MSRLMVIYGAGGHGRVVLDILRSLSDVVVVGFLDSDKSLHGSIVDGLPVVGGIDQVPTLLLEYPGISAVVAIGDNQARREVAEELRKRHMPLTNAIHPRAFVSPSAVVGTNVTVAAGAIICAHAKIGDDVIINTGAIVEHDNCIGNAVHIAPGAKLAGRVTVGEYAFIGIGATVVGNLNIGRSAVVGAGAVVLHDVEPFSVVAGIPAKPIRKSS</sequence>
<dbReference type="KEGG" id="fcz:IMF26_04540"/>
<name>A0AAT9LE74_9FIRM</name>